<gene>
    <name evidence="11" type="ORF">OXX778_LOCUS19306</name>
</gene>
<reference evidence="11" key="1">
    <citation type="submission" date="2021-02" db="EMBL/GenBank/DDBJ databases">
        <authorList>
            <person name="Nowell W R."/>
        </authorList>
    </citation>
    <scope>NUCLEOTIDE SEQUENCE</scope>
    <source>
        <strain evidence="11">Ploen Becks lab</strain>
    </source>
</reference>
<evidence type="ECO:0000256" key="4">
    <source>
        <dbReference type="ARBA" id="ARBA00005975"/>
    </source>
</evidence>
<keyword evidence="7 9" id="KW-0472">Membrane</keyword>
<dbReference type="InterPro" id="IPR006629">
    <property type="entry name" value="LITAF"/>
</dbReference>
<name>A0A814L862_9BILA</name>
<evidence type="ECO:0000313" key="12">
    <source>
        <dbReference type="Proteomes" id="UP000663879"/>
    </source>
</evidence>
<dbReference type="InterPro" id="IPR037519">
    <property type="entry name" value="LITAF_fam"/>
</dbReference>
<comment type="subcellular location">
    <subcellularLocation>
        <location evidence="2">Endosome membrane</location>
        <topology evidence="2">Peripheral membrane protein</topology>
    </subcellularLocation>
    <subcellularLocation>
        <location evidence="1">Late endosome membrane</location>
    </subcellularLocation>
    <subcellularLocation>
        <location evidence="3">Lysosome membrane</location>
        <topology evidence="3">Peripheral membrane protein</topology>
        <orientation evidence="3">Cytoplasmic side</orientation>
    </subcellularLocation>
</comment>
<comment type="similarity">
    <text evidence="4">Belongs to the CDIP1/LITAF family.</text>
</comment>
<dbReference type="GO" id="GO:0008270">
    <property type="term" value="F:zinc ion binding"/>
    <property type="evidence" value="ECO:0007669"/>
    <property type="project" value="TreeGrafter"/>
</dbReference>
<keyword evidence="9" id="KW-0812">Transmembrane</keyword>
<evidence type="ECO:0000256" key="3">
    <source>
        <dbReference type="ARBA" id="ARBA00004630"/>
    </source>
</evidence>
<keyword evidence="12" id="KW-1185">Reference proteome</keyword>
<evidence type="ECO:0000256" key="9">
    <source>
        <dbReference type="SAM" id="Phobius"/>
    </source>
</evidence>
<evidence type="ECO:0000256" key="7">
    <source>
        <dbReference type="ARBA" id="ARBA00023136"/>
    </source>
</evidence>
<dbReference type="GO" id="GO:0005765">
    <property type="term" value="C:lysosomal membrane"/>
    <property type="evidence" value="ECO:0007669"/>
    <property type="project" value="UniProtKB-SubCell"/>
</dbReference>
<dbReference type="OrthoDB" id="4713066at2759"/>
<evidence type="ECO:0000259" key="10">
    <source>
        <dbReference type="PROSITE" id="PS51837"/>
    </source>
</evidence>
<evidence type="ECO:0000313" key="11">
    <source>
        <dbReference type="EMBL" id="CAF1061537.1"/>
    </source>
</evidence>
<organism evidence="11 12">
    <name type="scientific">Brachionus calyciflorus</name>
    <dbReference type="NCBI Taxonomy" id="104777"/>
    <lineage>
        <taxon>Eukaryota</taxon>
        <taxon>Metazoa</taxon>
        <taxon>Spiralia</taxon>
        <taxon>Gnathifera</taxon>
        <taxon>Rotifera</taxon>
        <taxon>Eurotatoria</taxon>
        <taxon>Monogononta</taxon>
        <taxon>Pseudotrocha</taxon>
        <taxon>Ploima</taxon>
        <taxon>Brachionidae</taxon>
        <taxon>Brachionus</taxon>
    </lineage>
</organism>
<comment type="caution">
    <text evidence="11">The sequence shown here is derived from an EMBL/GenBank/DDBJ whole genome shotgun (WGS) entry which is preliminary data.</text>
</comment>
<dbReference type="PANTHER" id="PTHR23292">
    <property type="entry name" value="LIPOPOLYSACCHARIDE-INDUCED TUMOR NECROSIS FACTOR-ALPHA FACTOR"/>
    <property type="match status" value="1"/>
</dbReference>
<evidence type="ECO:0000256" key="1">
    <source>
        <dbReference type="ARBA" id="ARBA00004414"/>
    </source>
</evidence>
<dbReference type="SMART" id="SM00714">
    <property type="entry name" value="LITAF"/>
    <property type="match status" value="1"/>
</dbReference>
<keyword evidence="5" id="KW-0479">Metal-binding</keyword>
<keyword evidence="6" id="KW-0862">Zinc</keyword>
<dbReference type="PROSITE" id="PS51837">
    <property type="entry name" value="LITAF"/>
    <property type="match status" value="1"/>
</dbReference>
<dbReference type="GO" id="GO:0031902">
    <property type="term" value="C:late endosome membrane"/>
    <property type="evidence" value="ECO:0007669"/>
    <property type="project" value="UniProtKB-SubCell"/>
</dbReference>
<evidence type="ECO:0000256" key="2">
    <source>
        <dbReference type="ARBA" id="ARBA00004481"/>
    </source>
</evidence>
<evidence type="ECO:0000256" key="8">
    <source>
        <dbReference type="SAM" id="MobiDB-lite"/>
    </source>
</evidence>
<dbReference type="EMBL" id="CAJNOC010005771">
    <property type="protein sequence ID" value="CAF1061537.1"/>
    <property type="molecule type" value="Genomic_DNA"/>
</dbReference>
<keyword evidence="9" id="KW-1133">Transmembrane helix</keyword>
<sequence length="145" mass="16598">MNDNKVEPIFNIYNEQNANASNQVVVQQPIRITILGREPMAMTCPHCKVSMTTKVELKPGDYAWMVCITLTFTGFFLGCQFIPFCLDCAKDANHYCPTCQKLVGSVSAYKPSGGRSVRFGNRHHHHHHHHYSHGRTHNRTFGRRR</sequence>
<dbReference type="Proteomes" id="UP000663879">
    <property type="component" value="Unassembled WGS sequence"/>
</dbReference>
<feature type="transmembrane region" description="Helical" evidence="9">
    <location>
        <begin position="62"/>
        <end position="86"/>
    </location>
</feature>
<evidence type="ECO:0000256" key="6">
    <source>
        <dbReference type="ARBA" id="ARBA00022833"/>
    </source>
</evidence>
<dbReference type="AlphaFoldDB" id="A0A814L862"/>
<accession>A0A814L862</accession>
<protein>
    <recommendedName>
        <fullName evidence="10">LITAF domain-containing protein</fullName>
    </recommendedName>
</protein>
<dbReference type="Pfam" id="PF10601">
    <property type="entry name" value="zf-LITAF-like"/>
    <property type="match status" value="1"/>
</dbReference>
<dbReference type="PANTHER" id="PTHR23292:SF6">
    <property type="entry name" value="FI16602P1-RELATED"/>
    <property type="match status" value="1"/>
</dbReference>
<feature type="region of interest" description="Disordered" evidence="8">
    <location>
        <begin position="120"/>
        <end position="145"/>
    </location>
</feature>
<proteinExistence type="inferred from homology"/>
<evidence type="ECO:0000256" key="5">
    <source>
        <dbReference type="ARBA" id="ARBA00022723"/>
    </source>
</evidence>
<feature type="domain" description="LITAF" evidence="10">
    <location>
        <begin position="22"/>
        <end position="108"/>
    </location>
</feature>